<dbReference type="Proteomes" id="UP000887579">
    <property type="component" value="Unplaced"/>
</dbReference>
<proteinExistence type="predicted"/>
<dbReference type="WBParaSite" id="ES5_v2.g9685.t1">
    <property type="protein sequence ID" value="ES5_v2.g9685.t1"/>
    <property type="gene ID" value="ES5_v2.g9685"/>
</dbReference>
<name>A0AC34GXL8_9BILA</name>
<sequence length="122" mass="13739">MAIIVSKYTPFHSCFSSIQKTLPHLSTTKPSTFLNYLSFKKALTKKVFQTFSSKVSSKAIRLASFAVSSTLSTSNILTKINSPNGLAFTTLRTVKLNRILFPAFECRKTQAQIWPDCNYFFP</sequence>
<organism evidence="1 2">
    <name type="scientific">Panagrolaimus sp. ES5</name>
    <dbReference type="NCBI Taxonomy" id="591445"/>
    <lineage>
        <taxon>Eukaryota</taxon>
        <taxon>Metazoa</taxon>
        <taxon>Ecdysozoa</taxon>
        <taxon>Nematoda</taxon>
        <taxon>Chromadorea</taxon>
        <taxon>Rhabditida</taxon>
        <taxon>Tylenchina</taxon>
        <taxon>Panagrolaimomorpha</taxon>
        <taxon>Panagrolaimoidea</taxon>
        <taxon>Panagrolaimidae</taxon>
        <taxon>Panagrolaimus</taxon>
    </lineage>
</organism>
<evidence type="ECO:0000313" key="1">
    <source>
        <dbReference type="Proteomes" id="UP000887579"/>
    </source>
</evidence>
<reference evidence="2" key="1">
    <citation type="submission" date="2022-11" db="UniProtKB">
        <authorList>
            <consortium name="WormBaseParasite"/>
        </authorList>
    </citation>
    <scope>IDENTIFICATION</scope>
</reference>
<accession>A0AC34GXL8</accession>
<evidence type="ECO:0000313" key="2">
    <source>
        <dbReference type="WBParaSite" id="ES5_v2.g9685.t1"/>
    </source>
</evidence>
<protein>
    <submittedName>
        <fullName evidence="2">Uncharacterized protein</fullName>
    </submittedName>
</protein>